<name>A0ACC0F2V8_9ERIC</name>
<reference evidence="1 2" key="1">
    <citation type="journal article" date="2022" name="Plant J.">
        <title>Chromosome-level genome of Camellia lanceoleosa provides a valuable resource for understanding genome evolution and self-incompatibility.</title>
        <authorList>
            <person name="Gong W."/>
            <person name="Xiao S."/>
            <person name="Wang L."/>
            <person name="Liao Z."/>
            <person name="Chang Y."/>
            <person name="Mo W."/>
            <person name="Hu G."/>
            <person name="Li W."/>
            <person name="Zhao G."/>
            <person name="Zhu H."/>
            <person name="Hu X."/>
            <person name="Ji K."/>
            <person name="Xiang X."/>
            <person name="Song Q."/>
            <person name="Yuan D."/>
            <person name="Jin S."/>
            <person name="Zhang L."/>
        </authorList>
    </citation>
    <scope>NUCLEOTIDE SEQUENCE [LARGE SCALE GENOMIC DNA]</scope>
    <source>
        <strain evidence="1">SQ_2022a</strain>
    </source>
</reference>
<protein>
    <submittedName>
        <fullName evidence="1">Uncharacterized protein</fullName>
    </submittedName>
</protein>
<proteinExistence type="predicted"/>
<comment type="caution">
    <text evidence="1">The sequence shown here is derived from an EMBL/GenBank/DDBJ whole genome shotgun (WGS) entry which is preliminary data.</text>
</comment>
<organism evidence="1 2">
    <name type="scientific">Camellia lanceoleosa</name>
    <dbReference type="NCBI Taxonomy" id="1840588"/>
    <lineage>
        <taxon>Eukaryota</taxon>
        <taxon>Viridiplantae</taxon>
        <taxon>Streptophyta</taxon>
        <taxon>Embryophyta</taxon>
        <taxon>Tracheophyta</taxon>
        <taxon>Spermatophyta</taxon>
        <taxon>Magnoliopsida</taxon>
        <taxon>eudicotyledons</taxon>
        <taxon>Gunneridae</taxon>
        <taxon>Pentapetalae</taxon>
        <taxon>asterids</taxon>
        <taxon>Ericales</taxon>
        <taxon>Theaceae</taxon>
        <taxon>Camellia</taxon>
    </lineage>
</organism>
<accession>A0ACC0F2V8</accession>
<dbReference type="EMBL" id="CM045768">
    <property type="protein sequence ID" value="KAI7982944.1"/>
    <property type="molecule type" value="Genomic_DNA"/>
</dbReference>
<dbReference type="Proteomes" id="UP001060215">
    <property type="component" value="Chromosome 11"/>
</dbReference>
<evidence type="ECO:0000313" key="1">
    <source>
        <dbReference type="EMBL" id="KAI7982944.1"/>
    </source>
</evidence>
<evidence type="ECO:0000313" key="2">
    <source>
        <dbReference type="Proteomes" id="UP001060215"/>
    </source>
</evidence>
<keyword evidence="2" id="KW-1185">Reference proteome</keyword>
<gene>
    <name evidence="1" type="ORF">LOK49_LG15G02479</name>
</gene>
<sequence>MLFDVKSKTCIEPYWVLLFTFVEYVAFSKGSGVQWSFSNKVSALPQFLSFNVGQEEKTTKPMSDPFASSGFKAISTADAFDTTHKRPSGEMLVWFYSFCLNKRFE</sequence>